<dbReference type="EMBL" id="LCWV01000010">
    <property type="protein sequence ID" value="PWI70121.1"/>
    <property type="molecule type" value="Genomic_DNA"/>
</dbReference>
<protein>
    <submittedName>
        <fullName evidence="2">NADH:ubiquinone oxidoreductase 10.5kD subunit</fullName>
    </submittedName>
</protein>
<dbReference type="Proteomes" id="UP000245956">
    <property type="component" value="Unassembled WGS sequence"/>
</dbReference>
<evidence type="ECO:0000313" key="2">
    <source>
        <dbReference type="EMBL" id="PWI70121.1"/>
    </source>
</evidence>
<reference evidence="2 3" key="1">
    <citation type="journal article" date="2016" name="Front. Microbiol.">
        <title>Genome and transcriptome sequences reveal the specific parasitism of the nematophagous Purpureocillium lilacinum 36-1.</title>
        <authorList>
            <person name="Xie J."/>
            <person name="Li S."/>
            <person name="Mo C."/>
            <person name="Xiao X."/>
            <person name="Peng D."/>
            <person name="Wang G."/>
            <person name="Xiao Y."/>
        </authorList>
    </citation>
    <scope>NUCLEOTIDE SEQUENCE [LARGE SCALE GENOMIC DNA]</scope>
    <source>
        <strain evidence="2 3">36-1</strain>
    </source>
</reference>
<accession>A0A2U3E6H6</accession>
<dbReference type="AlphaFoldDB" id="A0A2U3E6H6"/>
<feature type="compositionally biased region" description="Basic and acidic residues" evidence="1">
    <location>
        <begin position="131"/>
        <end position="145"/>
    </location>
</feature>
<evidence type="ECO:0000256" key="1">
    <source>
        <dbReference type="SAM" id="MobiDB-lite"/>
    </source>
</evidence>
<name>A0A2U3E6H6_PURLI</name>
<evidence type="ECO:0000313" key="3">
    <source>
        <dbReference type="Proteomes" id="UP000245956"/>
    </source>
</evidence>
<comment type="caution">
    <text evidence="2">The sequence shown here is derived from an EMBL/GenBank/DDBJ whole genome shotgun (WGS) entry which is preliminary data.</text>
</comment>
<proteinExistence type="predicted"/>
<sequence length="245" mass="26635">MSSKYAFTKSLKEVRFLFCQTSEHSAAVRYVFSYCAGTPSSSPSSSPVSPPLRPEAEAEHLSLAVDARARCVVRPRAALVVHGRCTRVATCLRVQLTRSERNGRRGTGTKKRQEWKANPRALSQVIPPARLPDHEEEQPQHAHHDPRGRRHPAQDLCPIRSVASPSSAFCPSSCSSCSSSSFSSPQTQGATPPPPPPAKPESHPYPMLTRAITEFGTEKQQSLEGLSDKQIEETVTGLVKNGTAA</sequence>
<gene>
    <name evidence="2" type="ORF">PCL_00265</name>
</gene>
<organism evidence="2 3">
    <name type="scientific">Purpureocillium lilacinum</name>
    <name type="common">Paecilomyces lilacinus</name>
    <dbReference type="NCBI Taxonomy" id="33203"/>
    <lineage>
        <taxon>Eukaryota</taxon>
        <taxon>Fungi</taxon>
        <taxon>Dikarya</taxon>
        <taxon>Ascomycota</taxon>
        <taxon>Pezizomycotina</taxon>
        <taxon>Sordariomycetes</taxon>
        <taxon>Hypocreomycetidae</taxon>
        <taxon>Hypocreales</taxon>
        <taxon>Ophiocordycipitaceae</taxon>
        <taxon>Purpureocillium</taxon>
    </lineage>
</organism>
<keyword evidence="2" id="KW-0830">Ubiquinone</keyword>
<feature type="region of interest" description="Disordered" evidence="1">
    <location>
        <begin position="101"/>
        <end position="153"/>
    </location>
</feature>
<feature type="region of interest" description="Disordered" evidence="1">
    <location>
        <begin position="180"/>
        <end position="206"/>
    </location>
</feature>